<feature type="chain" id="PRO_5043360191" description="NLPA lipoprotein" evidence="7">
    <location>
        <begin position="26"/>
        <end position="242"/>
    </location>
</feature>
<dbReference type="EMBL" id="APPP01000013">
    <property type="protein sequence ID" value="ENV41335.1"/>
    <property type="molecule type" value="Genomic_DNA"/>
</dbReference>
<evidence type="ECO:0000256" key="1">
    <source>
        <dbReference type="ARBA" id="ARBA00004635"/>
    </source>
</evidence>
<sequence>MKKLISLFLSMSVVLLTACSKQENAQQAEQNNDSSKVQKVVIASTGSDADIWRYIASLPETQAAGLKLEVKNFSDSVSMNTAVANKEVDLNAFQAYSYLTVFNNSNPDKIAAVSTTYIEPMGIYSSKYKKIEELPEGAIISIPDDAASESRALLLLQTAGLIKLKADYNPVQGSPIDVIENPKKINIKPIKMETALRLKNEFDAVVLNNTIALEGGLNVLKDSMFYEPIDQISKISVNVLAT</sequence>
<dbReference type="Gene3D" id="3.40.190.10">
    <property type="entry name" value="Periplasmic binding protein-like II"/>
    <property type="match status" value="2"/>
</dbReference>
<evidence type="ECO:0000256" key="6">
    <source>
        <dbReference type="ARBA" id="ARBA00023288"/>
    </source>
</evidence>
<dbReference type="Proteomes" id="UP000013028">
    <property type="component" value="Unassembled WGS sequence"/>
</dbReference>
<name>A0AAV3INV8_ACINO</name>
<evidence type="ECO:0000256" key="7">
    <source>
        <dbReference type="SAM" id="SignalP"/>
    </source>
</evidence>
<dbReference type="GO" id="GO:0016020">
    <property type="term" value="C:membrane"/>
    <property type="evidence" value="ECO:0007669"/>
    <property type="project" value="UniProtKB-SubCell"/>
</dbReference>
<dbReference type="AlphaFoldDB" id="A0AAV3INV8"/>
<reference evidence="8 9" key="1">
    <citation type="submission" date="2013-02" db="EMBL/GenBank/DDBJ databases">
        <title>The Genome Sequence of Acinetobacter nosocomialis NIPH 386.</title>
        <authorList>
            <consortium name="The Broad Institute Genome Sequencing Platform"/>
            <consortium name="The Broad Institute Genome Sequencing Center for Infectious Disease"/>
            <person name="Cerqueira G."/>
            <person name="Feldgarden M."/>
            <person name="Courvalin P."/>
            <person name="Perichon B."/>
            <person name="Grillot-Courvalin C."/>
            <person name="Clermont D."/>
            <person name="Rocha E."/>
            <person name="Yoon E.-J."/>
            <person name="Nemec A."/>
            <person name="Walker B."/>
            <person name="Young S.K."/>
            <person name="Zeng Q."/>
            <person name="Gargeya S."/>
            <person name="Fitzgerald M."/>
            <person name="Haas B."/>
            <person name="Abouelleil A."/>
            <person name="Alvarado L."/>
            <person name="Arachchi H.M."/>
            <person name="Berlin A.M."/>
            <person name="Chapman S.B."/>
            <person name="Dewar J."/>
            <person name="Goldberg J."/>
            <person name="Griggs A."/>
            <person name="Gujja S."/>
            <person name="Hansen M."/>
            <person name="Howarth C."/>
            <person name="Imamovic A."/>
            <person name="Larimer J."/>
            <person name="McCowan C."/>
            <person name="Murphy C."/>
            <person name="Neiman D."/>
            <person name="Pearson M."/>
            <person name="Priest M."/>
            <person name="Roberts A."/>
            <person name="Saif S."/>
            <person name="Shea T."/>
            <person name="Sisk P."/>
            <person name="Sykes S."/>
            <person name="Wortman J."/>
            <person name="Nusbaum C."/>
            <person name="Birren B."/>
        </authorList>
    </citation>
    <scope>NUCLEOTIDE SEQUENCE [LARGE SCALE GENOMIC DNA]</scope>
    <source>
        <strain evidence="8 9">NIPH 386</strain>
    </source>
</reference>
<comment type="similarity">
    <text evidence="2">Belongs to the NlpA lipoprotein family.</text>
</comment>
<comment type="caution">
    <text evidence="8">The sequence shown here is derived from an EMBL/GenBank/DDBJ whole genome shotgun (WGS) entry which is preliminary data.</text>
</comment>
<evidence type="ECO:0000256" key="3">
    <source>
        <dbReference type="ARBA" id="ARBA00022729"/>
    </source>
</evidence>
<dbReference type="PROSITE" id="PS51257">
    <property type="entry name" value="PROKAR_LIPOPROTEIN"/>
    <property type="match status" value="1"/>
</dbReference>
<evidence type="ECO:0000256" key="5">
    <source>
        <dbReference type="ARBA" id="ARBA00023139"/>
    </source>
</evidence>
<dbReference type="PANTHER" id="PTHR30429">
    <property type="entry name" value="D-METHIONINE-BINDING LIPOPROTEIN METQ"/>
    <property type="match status" value="1"/>
</dbReference>
<feature type="signal peptide" evidence="7">
    <location>
        <begin position="1"/>
        <end position="25"/>
    </location>
</feature>
<organism evidence="8 9">
    <name type="scientific">Acinetobacter nosocomialis NIPH 386</name>
    <dbReference type="NCBI Taxonomy" id="1217985"/>
    <lineage>
        <taxon>Bacteria</taxon>
        <taxon>Pseudomonadati</taxon>
        <taxon>Pseudomonadota</taxon>
        <taxon>Gammaproteobacteria</taxon>
        <taxon>Moraxellales</taxon>
        <taxon>Moraxellaceae</taxon>
        <taxon>Acinetobacter</taxon>
        <taxon>Acinetobacter calcoaceticus/baumannii complex</taxon>
    </lineage>
</organism>
<accession>A0AAV3INV8</accession>
<evidence type="ECO:0008006" key="10">
    <source>
        <dbReference type="Google" id="ProtNLM"/>
    </source>
</evidence>
<dbReference type="InterPro" id="IPR004872">
    <property type="entry name" value="Lipoprotein_NlpA"/>
</dbReference>
<dbReference type="Pfam" id="PF03180">
    <property type="entry name" value="Lipoprotein_9"/>
    <property type="match status" value="1"/>
</dbReference>
<evidence type="ECO:0000256" key="4">
    <source>
        <dbReference type="ARBA" id="ARBA00023136"/>
    </source>
</evidence>
<evidence type="ECO:0000256" key="2">
    <source>
        <dbReference type="ARBA" id="ARBA00008973"/>
    </source>
</evidence>
<keyword evidence="6" id="KW-0449">Lipoprotein</keyword>
<evidence type="ECO:0000313" key="8">
    <source>
        <dbReference type="EMBL" id="ENV41335.1"/>
    </source>
</evidence>
<protein>
    <recommendedName>
        <fullName evidence="10">NLPA lipoprotein</fullName>
    </recommendedName>
</protein>
<comment type="subcellular location">
    <subcellularLocation>
        <location evidence="1">Membrane</location>
        <topology evidence="1">Lipid-anchor</topology>
    </subcellularLocation>
</comment>
<keyword evidence="3 7" id="KW-0732">Signal</keyword>
<gene>
    <name evidence="8" type="ORF">F958_02046</name>
</gene>
<proteinExistence type="inferred from homology"/>
<keyword evidence="4" id="KW-0472">Membrane</keyword>
<keyword evidence="5" id="KW-0564">Palmitate</keyword>
<dbReference type="PANTHER" id="PTHR30429:SF3">
    <property type="entry name" value="LIPOPROTEIN"/>
    <property type="match status" value="1"/>
</dbReference>
<dbReference type="SUPFAM" id="SSF53850">
    <property type="entry name" value="Periplasmic binding protein-like II"/>
    <property type="match status" value="1"/>
</dbReference>
<evidence type="ECO:0000313" key="9">
    <source>
        <dbReference type="Proteomes" id="UP000013028"/>
    </source>
</evidence>